<evidence type="ECO:0000256" key="5">
    <source>
        <dbReference type="ARBA" id="ARBA00022692"/>
    </source>
</evidence>
<organism evidence="13 14">
    <name type="scientific">Morganella psychrotolerans</name>
    <dbReference type="NCBI Taxonomy" id="368603"/>
    <lineage>
        <taxon>Bacteria</taxon>
        <taxon>Pseudomonadati</taxon>
        <taxon>Pseudomonadota</taxon>
        <taxon>Gammaproteobacteria</taxon>
        <taxon>Enterobacterales</taxon>
        <taxon>Morganellaceae</taxon>
        <taxon>Morganella</taxon>
    </lineage>
</organism>
<dbReference type="Pfam" id="PF00577">
    <property type="entry name" value="Usher"/>
    <property type="match status" value="1"/>
</dbReference>
<evidence type="ECO:0000256" key="10">
    <source>
        <dbReference type="SAM" id="SignalP"/>
    </source>
</evidence>
<keyword evidence="6 10" id="KW-0732">Signal</keyword>
<feature type="domain" description="PapC-like C-terminal" evidence="11">
    <location>
        <begin position="750"/>
        <end position="810"/>
    </location>
</feature>
<dbReference type="AlphaFoldDB" id="A0A1B8HAF9"/>
<evidence type="ECO:0000259" key="12">
    <source>
        <dbReference type="Pfam" id="PF13954"/>
    </source>
</evidence>
<evidence type="ECO:0000256" key="7">
    <source>
        <dbReference type="ARBA" id="ARBA00023136"/>
    </source>
</evidence>
<accession>A0A1B8HAF9</accession>
<dbReference type="SUPFAM" id="SSF141729">
    <property type="entry name" value="FimD N-terminal domain-like"/>
    <property type="match status" value="1"/>
</dbReference>
<dbReference type="GO" id="GO:0009279">
    <property type="term" value="C:cell outer membrane"/>
    <property type="evidence" value="ECO:0007669"/>
    <property type="project" value="UniProtKB-SubCell"/>
</dbReference>
<dbReference type="InterPro" id="IPR000015">
    <property type="entry name" value="Fimb_usher"/>
</dbReference>
<dbReference type="InterPro" id="IPR025949">
    <property type="entry name" value="PapC-like_C"/>
</dbReference>
<dbReference type="InterPro" id="IPR037224">
    <property type="entry name" value="PapC_N_sf"/>
</dbReference>
<dbReference type="InterPro" id="IPR043142">
    <property type="entry name" value="PapC-like_C_sf"/>
</dbReference>
<feature type="chain" id="PRO_5008609648" description="Fimbrial biogenesis outer membrane usher protein" evidence="10">
    <location>
        <begin position="24"/>
        <end position="837"/>
    </location>
</feature>
<keyword evidence="8 9" id="KW-0998">Cell outer membrane</keyword>
<name>A0A1B8HAF9_9GAMM</name>
<dbReference type="InterPro" id="IPR018030">
    <property type="entry name" value="Fimbrial_membr_usher_CS"/>
</dbReference>
<dbReference type="Pfam" id="PF13954">
    <property type="entry name" value="PapC_N"/>
    <property type="match status" value="1"/>
</dbReference>
<keyword evidence="4" id="KW-1134">Transmembrane beta strand</keyword>
<keyword evidence="9" id="KW-1029">Fimbrium biogenesis</keyword>
<reference evidence="13 14" key="1">
    <citation type="submission" date="2016-06" db="EMBL/GenBank/DDBJ databases">
        <authorList>
            <person name="Kjaerup R.B."/>
            <person name="Dalgaard T.S."/>
            <person name="Juul-Madsen H.R."/>
        </authorList>
    </citation>
    <scope>NUCLEOTIDE SEQUENCE [LARGE SCALE GENOMIC DNA]</scope>
    <source>
        <strain evidence="13 14">GCSL-Mp3</strain>
    </source>
</reference>
<dbReference type="Pfam" id="PF13953">
    <property type="entry name" value="PapC_C"/>
    <property type="match status" value="1"/>
</dbReference>
<evidence type="ECO:0000256" key="6">
    <source>
        <dbReference type="ARBA" id="ARBA00022729"/>
    </source>
</evidence>
<dbReference type="GO" id="GO:0009297">
    <property type="term" value="P:pilus assembly"/>
    <property type="evidence" value="ECO:0007669"/>
    <property type="project" value="InterPro"/>
</dbReference>
<dbReference type="InterPro" id="IPR042186">
    <property type="entry name" value="FimD_plug_dom"/>
</dbReference>
<protein>
    <recommendedName>
        <fullName evidence="15">Fimbrial biogenesis outer membrane usher protein</fullName>
    </recommendedName>
</protein>
<dbReference type="Gene3D" id="3.10.20.410">
    <property type="match status" value="1"/>
</dbReference>
<evidence type="ECO:0008006" key="15">
    <source>
        <dbReference type="Google" id="ProtNLM"/>
    </source>
</evidence>
<dbReference type="RefSeq" id="WP_067424378.1">
    <property type="nucleotide sequence ID" value="NZ_LZEX01000023.1"/>
</dbReference>
<evidence type="ECO:0000256" key="9">
    <source>
        <dbReference type="RuleBase" id="RU003884"/>
    </source>
</evidence>
<keyword evidence="3 9" id="KW-0813">Transport</keyword>
<comment type="subcellular location">
    <subcellularLocation>
        <location evidence="1 9">Cell outer membrane</location>
        <topology evidence="1 9">Multi-pass membrane protein</topology>
    </subcellularLocation>
</comment>
<sequence>MNGFIYLSVILFSVMLPCSMVFADDNDDDDYEFNPAFIKNYAVSDDVDLRVLATDNDQVPGTYSTDVYINEQHIGQFLVKLESKDEKLQLCLTPELVDSMGLTDSFVQLYHKKYETQDENTCSYLSDLIPESSFEFIFNKQQLSVSVPQRDLLKPVPPESNPNNWDEGNSVIFSNYFYNRYTTRAEGYENTADSLTLNSGINFYKWRLRHDSQINDDKYSAVMTWLERDIDSVRGKLTLGDFYSGSVFSNGSSLRGVRLRNDNSMLSSRETGFAPVIQGIAKTQSQVKVYLADSGTEIYSTVVPAGPFEISDLLPLYYSGDLRVDIIGAGGDIQKMNIPVQSGLAFTRPGKLDFDIGVGKLRYRNSVFGDPVTDASLRYGINNRISASLGTVVSNDYLSGAAGMTINTPVGAFNGEVIHAKAQLKDMDKTLEGSAYKLSYSKSFAATETYINLSSIQFDSKNYISVYNAMQINDAHYQYDDQQQNNSYKLKTQYTLSMSQRLPYNTGSISMSGSTADYWNSSASSKQYTLSYSATVFDAGVIASLQKTDNQYNKDTLFSLSLSIPLSVGDSTYLTSNYLSSDSTRNIGAGVSGRLNENLDYSLSAGQDRYDGEENRYATAGARYKTSFADFSSDYSHYPDAKTLSLSASGAIVGHSGGLLFSNTLGSSFAVIKAEGVENAQVIGSDTTTNSAGYAIQPNLVPYRKNLIGVETKDLGQNYTIEESKRMVIPRSGSAVFVTLDTRIGAPVVLKATDEQGHALSLGATVYSNDNTPLTFVGQGGKIFLNLNEKLTKILVDTNSADGDQCEVDLNAINQKYLMNDKVSVITVTCGVINHEN</sequence>
<dbReference type="PROSITE" id="PS01151">
    <property type="entry name" value="FIMBRIAL_USHER"/>
    <property type="match status" value="1"/>
</dbReference>
<evidence type="ECO:0000256" key="3">
    <source>
        <dbReference type="ARBA" id="ARBA00022448"/>
    </source>
</evidence>
<dbReference type="Proteomes" id="UP000092247">
    <property type="component" value="Unassembled WGS sequence"/>
</dbReference>
<evidence type="ECO:0000256" key="1">
    <source>
        <dbReference type="ARBA" id="ARBA00004571"/>
    </source>
</evidence>
<dbReference type="EMBL" id="LZEX01000023">
    <property type="protein sequence ID" value="OBU06030.1"/>
    <property type="molecule type" value="Genomic_DNA"/>
</dbReference>
<evidence type="ECO:0000256" key="8">
    <source>
        <dbReference type="ARBA" id="ARBA00023237"/>
    </source>
</evidence>
<keyword evidence="7 9" id="KW-0472">Membrane</keyword>
<evidence type="ECO:0000313" key="14">
    <source>
        <dbReference type="Proteomes" id="UP000092247"/>
    </source>
</evidence>
<gene>
    <name evidence="13" type="ORF">AYY17_06825</name>
</gene>
<dbReference type="STRING" id="368603.AYY16_11570"/>
<evidence type="ECO:0000259" key="11">
    <source>
        <dbReference type="Pfam" id="PF13953"/>
    </source>
</evidence>
<evidence type="ECO:0000313" key="13">
    <source>
        <dbReference type="EMBL" id="OBU06030.1"/>
    </source>
</evidence>
<dbReference type="PANTHER" id="PTHR30451:SF5">
    <property type="entry name" value="SLR0019 PROTEIN"/>
    <property type="match status" value="1"/>
</dbReference>
<feature type="signal peptide" evidence="10">
    <location>
        <begin position="1"/>
        <end position="23"/>
    </location>
</feature>
<dbReference type="InterPro" id="IPR025885">
    <property type="entry name" value="PapC_N"/>
</dbReference>
<dbReference type="Gene3D" id="2.60.40.2610">
    <property type="entry name" value="Outer membrane usher protein FimD, plug domain"/>
    <property type="match status" value="1"/>
</dbReference>
<proteinExistence type="inferred from homology"/>
<dbReference type="Gene3D" id="2.60.40.3110">
    <property type="match status" value="1"/>
</dbReference>
<dbReference type="PANTHER" id="PTHR30451">
    <property type="entry name" value="OUTER MEMBRANE USHER PROTEIN"/>
    <property type="match status" value="1"/>
</dbReference>
<evidence type="ECO:0000256" key="4">
    <source>
        <dbReference type="ARBA" id="ARBA00022452"/>
    </source>
</evidence>
<evidence type="ECO:0000256" key="2">
    <source>
        <dbReference type="ARBA" id="ARBA00008064"/>
    </source>
</evidence>
<keyword evidence="5 9" id="KW-0812">Transmembrane</keyword>
<dbReference type="Gene3D" id="2.60.40.2070">
    <property type="match status" value="1"/>
</dbReference>
<dbReference type="GO" id="GO:0015473">
    <property type="term" value="F:fimbrial usher porin activity"/>
    <property type="evidence" value="ECO:0007669"/>
    <property type="project" value="InterPro"/>
</dbReference>
<comment type="similarity">
    <text evidence="2 9">Belongs to the fimbrial export usher family.</text>
</comment>
<feature type="domain" description="PapC N-terminal" evidence="12">
    <location>
        <begin position="32"/>
        <end position="179"/>
    </location>
</feature>
<comment type="caution">
    <text evidence="13">The sequence shown here is derived from an EMBL/GenBank/DDBJ whole genome shotgun (WGS) entry which is preliminary data.</text>
</comment>